<dbReference type="SMART" id="SM00387">
    <property type="entry name" value="HATPase_c"/>
    <property type="match status" value="1"/>
</dbReference>
<dbReference type="Pfam" id="PF13188">
    <property type="entry name" value="PAS_8"/>
    <property type="match status" value="1"/>
</dbReference>
<sequence length="386" mass="43861">MASGREKQIWESYRRLVKQVPLGVIVADPNDDYEFQFVNDNMLSILGYENSRTSLASLKREKVSHITEILYTRTGSPVEAKLRELGAKKKSEFSALVFCRPNMRISDVKVTATIGTWNNKTSAFFFIRNVTKELREEKELRLKNSELESVAYAFSHDLNAPLITLSSFLPIAIEHLEKASKERESLKLIEKARVELDRCKRASDRMQEMFESITELYRIGNGKEKRIDLEVVNAIENVEDILKEKIEESGATITCEGISQTLRVARSHVILILQNLISNAIKYRDPKQSPNIEIGLSEDHANIRHSVFYVADNGVGIPEHNKSKVFMMFQKLRSNDEGMGVGLAIVSRIVSLYQGKIWVEDNSPQGSVFYFTLPEAQKLIADDEGI</sequence>
<protein>
    <recommendedName>
        <fullName evidence="2">histidine kinase</fullName>
        <ecNumber evidence="2">2.7.13.3</ecNumber>
    </recommendedName>
</protein>
<dbReference type="InterPro" id="IPR003594">
    <property type="entry name" value="HATPase_dom"/>
</dbReference>
<gene>
    <name evidence="7" type="ORF">HAHE_19940</name>
</gene>
<evidence type="ECO:0000313" key="7">
    <source>
        <dbReference type="EMBL" id="BCX48086.1"/>
    </source>
</evidence>
<dbReference type="InterPro" id="IPR005467">
    <property type="entry name" value="His_kinase_dom"/>
</dbReference>
<feature type="domain" description="Histidine kinase" evidence="6">
    <location>
        <begin position="153"/>
        <end position="377"/>
    </location>
</feature>
<proteinExistence type="predicted"/>
<dbReference type="InterPro" id="IPR050351">
    <property type="entry name" value="BphY/WalK/GraS-like"/>
</dbReference>
<dbReference type="SUPFAM" id="SSF55785">
    <property type="entry name" value="PYP-like sensor domain (PAS domain)"/>
    <property type="match status" value="1"/>
</dbReference>
<organism evidence="7 8">
    <name type="scientific">Haloferula helveola</name>
    <dbReference type="NCBI Taxonomy" id="490095"/>
    <lineage>
        <taxon>Bacteria</taxon>
        <taxon>Pseudomonadati</taxon>
        <taxon>Verrucomicrobiota</taxon>
        <taxon>Verrucomicrobiia</taxon>
        <taxon>Verrucomicrobiales</taxon>
        <taxon>Verrucomicrobiaceae</taxon>
        <taxon>Haloferula</taxon>
    </lineage>
</organism>
<dbReference type="Pfam" id="PF02518">
    <property type="entry name" value="HATPase_c"/>
    <property type="match status" value="1"/>
</dbReference>
<dbReference type="Gene3D" id="3.30.450.20">
    <property type="entry name" value="PAS domain"/>
    <property type="match status" value="1"/>
</dbReference>
<dbReference type="EC" id="2.7.13.3" evidence="2"/>
<dbReference type="SUPFAM" id="SSF47384">
    <property type="entry name" value="Homodimeric domain of signal transducing histidine kinase"/>
    <property type="match status" value="1"/>
</dbReference>
<dbReference type="Gene3D" id="3.30.565.10">
    <property type="entry name" value="Histidine kinase-like ATPase, C-terminal domain"/>
    <property type="match status" value="1"/>
</dbReference>
<evidence type="ECO:0000256" key="5">
    <source>
        <dbReference type="ARBA" id="ARBA00023136"/>
    </source>
</evidence>
<evidence type="ECO:0000256" key="2">
    <source>
        <dbReference type="ARBA" id="ARBA00012438"/>
    </source>
</evidence>
<keyword evidence="8" id="KW-1185">Reference proteome</keyword>
<keyword evidence="4 7" id="KW-0418">Kinase</keyword>
<comment type="catalytic activity">
    <reaction evidence="1">
        <text>ATP + protein L-histidine = ADP + protein N-phospho-L-histidine.</text>
        <dbReference type="EC" id="2.7.13.3"/>
    </reaction>
</comment>
<dbReference type="PANTHER" id="PTHR42878">
    <property type="entry name" value="TWO-COMPONENT HISTIDINE KINASE"/>
    <property type="match status" value="1"/>
</dbReference>
<dbReference type="InterPro" id="IPR036890">
    <property type="entry name" value="HATPase_C_sf"/>
</dbReference>
<accession>A0ABM7REH9</accession>
<evidence type="ECO:0000313" key="8">
    <source>
        <dbReference type="Proteomes" id="UP001374893"/>
    </source>
</evidence>
<dbReference type="PROSITE" id="PS50109">
    <property type="entry name" value="HIS_KIN"/>
    <property type="match status" value="1"/>
</dbReference>
<evidence type="ECO:0000256" key="3">
    <source>
        <dbReference type="ARBA" id="ARBA00022679"/>
    </source>
</evidence>
<dbReference type="Proteomes" id="UP001374893">
    <property type="component" value="Chromosome"/>
</dbReference>
<keyword evidence="3" id="KW-0808">Transferase</keyword>
<dbReference type="InterPro" id="IPR036097">
    <property type="entry name" value="HisK_dim/P_sf"/>
</dbReference>
<evidence type="ECO:0000256" key="4">
    <source>
        <dbReference type="ARBA" id="ARBA00022777"/>
    </source>
</evidence>
<keyword evidence="5" id="KW-0472">Membrane</keyword>
<dbReference type="GO" id="GO:0016301">
    <property type="term" value="F:kinase activity"/>
    <property type="evidence" value="ECO:0007669"/>
    <property type="project" value="UniProtKB-KW"/>
</dbReference>
<name>A0ABM7REH9_9BACT</name>
<dbReference type="EMBL" id="AP024702">
    <property type="protein sequence ID" value="BCX48086.1"/>
    <property type="molecule type" value="Genomic_DNA"/>
</dbReference>
<dbReference type="PRINTS" id="PR00344">
    <property type="entry name" value="BCTRLSENSOR"/>
</dbReference>
<reference evidence="7 8" key="1">
    <citation type="submission" date="2021-06" db="EMBL/GenBank/DDBJ databases">
        <title>Complete genome of Haloferula helveola possessing various polysaccharide degrading enzymes.</title>
        <authorList>
            <person name="Takami H."/>
            <person name="Huang C."/>
            <person name="Hamasaki K."/>
        </authorList>
    </citation>
    <scope>NUCLEOTIDE SEQUENCE [LARGE SCALE GENOMIC DNA]</scope>
    <source>
        <strain evidence="7 8">CN-1</strain>
    </source>
</reference>
<dbReference type="Gene3D" id="1.10.287.130">
    <property type="match status" value="1"/>
</dbReference>
<dbReference type="InterPro" id="IPR004358">
    <property type="entry name" value="Sig_transdc_His_kin-like_C"/>
</dbReference>
<evidence type="ECO:0000256" key="1">
    <source>
        <dbReference type="ARBA" id="ARBA00000085"/>
    </source>
</evidence>
<dbReference type="InterPro" id="IPR035965">
    <property type="entry name" value="PAS-like_dom_sf"/>
</dbReference>
<evidence type="ECO:0000259" key="6">
    <source>
        <dbReference type="PROSITE" id="PS50109"/>
    </source>
</evidence>
<dbReference type="SUPFAM" id="SSF55874">
    <property type="entry name" value="ATPase domain of HSP90 chaperone/DNA topoisomerase II/histidine kinase"/>
    <property type="match status" value="1"/>
</dbReference>
<dbReference type="InterPro" id="IPR000014">
    <property type="entry name" value="PAS"/>
</dbReference>
<dbReference type="PANTHER" id="PTHR42878:SF15">
    <property type="entry name" value="BACTERIOPHYTOCHROME"/>
    <property type="match status" value="1"/>
</dbReference>